<comment type="caution">
    <text evidence="3">The sequence shown here is derived from an EMBL/GenBank/DDBJ whole genome shotgun (WGS) entry which is preliminary data.</text>
</comment>
<keyword evidence="2" id="KW-0812">Transmembrane</keyword>
<accession>A0A1C0AGP0</accession>
<feature type="transmembrane region" description="Helical" evidence="2">
    <location>
        <begin position="44"/>
        <end position="74"/>
    </location>
</feature>
<dbReference type="RefSeq" id="WP_068752815.1">
    <property type="nucleotide sequence ID" value="NZ_MBQD01000027.1"/>
</dbReference>
<feature type="transmembrane region" description="Helical" evidence="2">
    <location>
        <begin position="86"/>
        <end position="109"/>
    </location>
</feature>
<sequence>MDTITDTTPGVTGGRRGFWGALWAGTRATLGALMGLAPHVMHHIGFLAGAALLTGFLGNTLLYVVGLALSIPLLRRLHRRFSTWKAPAIGIAVFTGLFALSAFVIGPLFNPATSSEQDTPTPAASASTTGAEDHEGHHSASPTR</sequence>
<keyword evidence="2" id="KW-0472">Membrane</keyword>
<feature type="compositionally biased region" description="Low complexity" evidence="1">
    <location>
        <begin position="119"/>
        <end position="130"/>
    </location>
</feature>
<evidence type="ECO:0000313" key="3">
    <source>
        <dbReference type="EMBL" id="OCL30890.1"/>
    </source>
</evidence>
<dbReference type="AlphaFoldDB" id="A0A1C0AGP0"/>
<organism evidence="3 4">
    <name type="scientific">Tessaracoccus lapidicaptus</name>
    <dbReference type="NCBI Taxonomy" id="1427523"/>
    <lineage>
        <taxon>Bacteria</taxon>
        <taxon>Bacillati</taxon>
        <taxon>Actinomycetota</taxon>
        <taxon>Actinomycetes</taxon>
        <taxon>Propionibacteriales</taxon>
        <taxon>Propionibacteriaceae</taxon>
        <taxon>Tessaracoccus</taxon>
    </lineage>
</organism>
<reference evidence="4" key="1">
    <citation type="submission" date="2016-07" db="EMBL/GenBank/DDBJ databases">
        <authorList>
            <person name="Florea S."/>
            <person name="Webb J.S."/>
            <person name="Jaromczyk J."/>
            <person name="Schardl C.L."/>
        </authorList>
    </citation>
    <scope>NUCLEOTIDE SEQUENCE [LARGE SCALE GENOMIC DNA]</scope>
    <source>
        <strain evidence="4">IPBSL-7</strain>
    </source>
</reference>
<evidence type="ECO:0000313" key="4">
    <source>
        <dbReference type="Proteomes" id="UP000093501"/>
    </source>
</evidence>
<evidence type="ECO:0000256" key="2">
    <source>
        <dbReference type="SAM" id="Phobius"/>
    </source>
</evidence>
<dbReference type="Proteomes" id="UP000093501">
    <property type="component" value="Unassembled WGS sequence"/>
</dbReference>
<dbReference type="EMBL" id="MBQD01000027">
    <property type="protein sequence ID" value="OCL30890.1"/>
    <property type="molecule type" value="Genomic_DNA"/>
</dbReference>
<keyword evidence="4" id="KW-1185">Reference proteome</keyword>
<feature type="region of interest" description="Disordered" evidence="1">
    <location>
        <begin position="112"/>
        <end position="144"/>
    </location>
</feature>
<protein>
    <submittedName>
        <fullName evidence="3">Uncharacterized protein</fullName>
    </submittedName>
</protein>
<keyword evidence="2" id="KW-1133">Transmembrane helix</keyword>
<evidence type="ECO:0000256" key="1">
    <source>
        <dbReference type="SAM" id="MobiDB-lite"/>
    </source>
</evidence>
<name>A0A1C0AGP0_9ACTN</name>
<proteinExistence type="predicted"/>
<gene>
    <name evidence="3" type="ORF">BCR15_10505</name>
</gene>